<feature type="binding site" evidence="1">
    <location>
        <position position="12"/>
    </location>
    <ligand>
        <name>a divalent metal cation</name>
        <dbReference type="ChEBI" id="CHEBI:60240"/>
        <label>1</label>
    </ligand>
</feature>
<dbReference type="KEGG" id="sazo:D1868_00295"/>
<proteinExistence type="predicted"/>
<dbReference type="Proteomes" id="UP000423396">
    <property type="component" value="Chromosome"/>
</dbReference>
<dbReference type="GO" id="GO:0046872">
    <property type="term" value="F:metal ion binding"/>
    <property type="evidence" value="ECO:0007669"/>
    <property type="project" value="UniProtKB-KW"/>
</dbReference>
<dbReference type="GO" id="GO:0016788">
    <property type="term" value="F:hydrolase activity, acting on ester bonds"/>
    <property type="evidence" value="ECO:0007669"/>
    <property type="project" value="InterPro"/>
</dbReference>
<feature type="binding site" evidence="1">
    <location>
        <position position="113"/>
    </location>
    <ligand>
        <name>a divalent metal cation</name>
        <dbReference type="ChEBI" id="CHEBI:60240"/>
        <label>2</label>
    </ligand>
</feature>
<dbReference type="AlphaFoldDB" id="A0A650CL71"/>
<dbReference type="EMBL" id="CP045483">
    <property type="protein sequence ID" value="QGR18586.1"/>
    <property type="molecule type" value="Genomic_DNA"/>
</dbReference>
<evidence type="ECO:0000256" key="1">
    <source>
        <dbReference type="PIRSR" id="PIRSR005902-1"/>
    </source>
</evidence>
<dbReference type="CDD" id="cd01310">
    <property type="entry name" value="TatD_DNAse"/>
    <property type="match status" value="1"/>
</dbReference>
<feature type="binding site" evidence="1">
    <location>
        <position position="77"/>
    </location>
    <ligand>
        <name>a divalent metal cation</name>
        <dbReference type="ChEBI" id="CHEBI:60240"/>
        <label>1</label>
    </ligand>
</feature>
<dbReference type="OrthoDB" id="26412at2157"/>
<evidence type="ECO:0000313" key="2">
    <source>
        <dbReference type="EMBL" id="QGR18586.1"/>
    </source>
</evidence>
<reference evidence="2 3" key="1">
    <citation type="submission" date="2019-10" db="EMBL/GenBank/DDBJ databases">
        <title>Genome Sequences from Six Type Strain Members of the Archaeal Family Sulfolobaceae: Acidianus ambivalens, Acidianus infernus, Metallosphaera prunae, Stygiolobus azoricus, Sulfolobus metallicus, and Sulfurisphaera ohwakuensis.</title>
        <authorList>
            <person name="Counts J.A."/>
            <person name="Kelly R.M."/>
        </authorList>
    </citation>
    <scope>NUCLEOTIDE SEQUENCE [LARGE SCALE GENOMIC DNA]</scope>
    <source>
        <strain evidence="2 3">FC6</strain>
    </source>
</reference>
<dbReference type="PIRSF" id="PIRSF005902">
    <property type="entry name" value="DNase_TatD"/>
    <property type="match status" value="1"/>
</dbReference>
<sequence length="233" mass="26708">MKAVRFYDAHCHYSYLKKKYEGFMIAAVSMDYASSVETLSLKSENVLTGVGIHPWKVHEEKLEKIEELIDKADFIGEVGLDYRFAKASKELQLSYFTFFVRKAAESDKLINVHALDAWREAFNVVINGGVKRAIFHWYSGPEDLLKDIEGAGFYLTVNPSVTFQQKHRRLIEKAPVEILLTESDGGYEYKGKLLEPTDIISTIQFVAQLKDIDVEELSKIIQNNFRNAFNLKI</sequence>
<feature type="binding site" evidence="1">
    <location>
        <position position="136"/>
    </location>
    <ligand>
        <name>a divalent metal cation</name>
        <dbReference type="ChEBI" id="CHEBI:60240"/>
        <label>2</label>
    </ligand>
</feature>
<dbReference type="Pfam" id="PF01026">
    <property type="entry name" value="TatD_DNase"/>
    <property type="match status" value="1"/>
</dbReference>
<dbReference type="Gene3D" id="3.20.20.140">
    <property type="entry name" value="Metal-dependent hydrolases"/>
    <property type="match status" value="1"/>
</dbReference>
<dbReference type="GeneID" id="42797469"/>
<gene>
    <name evidence="2" type="ORF">D1868_00295</name>
</gene>
<accession>A0A650CL71</accession>
<feature type="binding site" evidence="1">
    <location>
        <position position="184"/>
    </location>
    <ligand>
        <name>a divalent metal cation</name>
        <dbReference type="ChEBI" id="CHEBI:60240"/>
        <label>1</label>
    </ligand>
</feature>
<evidence type="ECO:0000313" key="3">
    <source>
        <dbReference type="Proteomes" id="UP000423396"/>
    </source>
</evidence>
<keyword evidence="1" id="KW-0479">Metal-binding</keyword>
<dbReference type="PANTHER" id="PTHR46124">
    <property type="entry name" value="D-AMINOACYL-TRNA DEACYLASE"/>
    <property type="match status" value="1"/>
</dbReference>
<name>A0A650CL71_9CREN</name>
<dbReference type="RefSeq" id="WP_156004769.1">
    <property type="nucleotide sequence ID" value="NZ_CP045483.1"/>
</dbReference>
<dbReference type="PANTHER" id="PTHR46124:SF2">
    <property type="entry name" value="D-AMINOACYL-TRNA DEACYLASE"/>
    <property type="match status" value="1"/>
</dbReference>
<protein>
    <submittedName>
        <fullName evidence="2">TatD family deoxyribonuclease</fullName>
    </submittedName>
</protein>
<keyword evidence="3" id="KW-1185">Reference proteome</keyword>
<dbReference type="SUPFAM" id="SSF51556">
    <property type="entry name" value="Metallo-dependent hydrolases"/>
    <property type="match status" value="1"/>
</dbReference>
<dbReference type="InterPro" id="IPR032466">
    <property type="entry name" value="Metal_Hydrolase"/>
</dbReference>
<organism evidence="2 3">
    <name type="scientific">Stygiolobus azoricus</name>
    <dbReference type="NCBI Taxonomy" id="41675"/>
    <lineage>
        <taxon>Archaea</taxon>
        <taxon>Thermoproteota</taxon>
        <taxon>Thermoprotei</taxon>
        <taxon>Sulfolobales</taxon>
        <taxon>Sulfolobaceae</taxon>
        <taxon>Stygiolobus</taxon>
    </lineage>
</organism>
<feature type="binding site" evidence="1">
    <location>
        <position position="10"/>
    </location>
    <ligand>
        <name>a divalent metal cation</name>
        <dbReference type="ChEBI" id="CHEBI:60240"/>
        <label>1</label>
    </ligand>
</feature>
<dbReference type="InterPro" id="IPR001130">
    <property type="entry name" value="TatD-like"/>
</dbReference>